<dbReference type="SUPFAM" id="SSF48065">
    <property type="entry name" value="DBL homology domain (DH-domain)"/>
    <property type="match status" value="1"/>
</dbReference>
<protein>
    <submittedName>
        <fullName evidence="4">Rho guanine nucleotide exchange factor (GEF) 17</fullName>
    </submittedName>
</protein>
<feature type="compositionally biased region" description="Polar residues" evidence="2">
    <location>
        <begin position="528"/>
        <end position="544"/>
    </location>
</feature>
<feature type="compositionally biased region" description="Low complexity" evidence="2">
    <location>
        <begin position="42"/>
        <end position="54"/>
    </location>
</feature>
<name>A0A9P6QHW0_9FUNG</name>
<keyword evidence="5" id="KW-1185">Reference proteome</keyword>
<proteinExistence type="predicted"/>
<feature type="region of interest" description="Disordered" evidence="2">
    <location>
        <begin position="395"/>
        <end position="424"/>
    </location>
</feature>
<feature type="domain" description="DH" evidence="3">
    <location>
        <begin position="730"/>
        <end position="992"/>
    </location>
</feature>
<dbReference type="InterPro" id="IPR000219">
    <property type="entry name" value="DH_dom"/>
</dbReference>
<reference evidence="4" key="1">
    <citation type="journal article" date="2020" name="Fungal Divers.">
        <title>Resolving the Mortierellaceae phylogeny through synthesis of multi-gene phylogenetics and phylogenomics.</title>
        <authorList>
            <person name="Vandepol N."/>
            <person name="Liber J."/>
            <person name="Desiro A."/>
            <person name="Na H."/>
            <person name="Kennedy M."/>
            <person name="Barry K."/>
            <person name="Grigoriev I.V."/>
            <person name="Miller A.N."/>
            <person name="O'Donnell K."/>
            <person name="Stajich J.E."/>
            <person name="Bonito G."/>
        </authorList>
    </citation>
    <scope>NUCLEOTIDE SEQUENCE</scope>
    <source>
        <strain evidence="4">KOD948</strain>
    </source>
</reference>
<dbReference type="SMART" id="SM00325">
    <property type="entry name" value="RhoGEF"/>
    <property type="match status" value="1"/>
</dbReference>
<feature type="region of interest" description="Disordered" evidence="2">
    <location>
        <begin position="93"/>
        <end position="128"/>
    </location>
</feature>
<dbReference type="PANTHER" id="PTHR12877:SF15">
    <property type="entry name" value="RHO GUANINE NUCLEOTIDE EXCHANGE FACTOR 17"/>
    <property type="match status" value="1"/>
</dbReference>
<dbReference type="OrthoDB" id="660555at2759"/>
<feature type="compositionally biased region" description="Polar residues" evidence="2">
    <location>
        <begin position="908"/>
        <end position="918"/>
    </location>
</feature>
<feature type="compositionally biased region" description="Polar residues" evidence="2">
    <location>
        <begin position="865"/>
        <end position="876"/>
    </location>
</feature>
<feature type="compositionally biased region" description="Polar residues" evidence="2">
    <location>
        <begin position="399"/>
        <end position="410"/>
    </location>
</feature>
<dbReference type="PROSITE" id="PS00741">
    <property type="entry name" value="DH_1"/>
    <property type="match status" value="1"/>
</dbReference>
<feature type="compositionally biased region" description="Low complexity" evidence="2">
    <location>
        <begin position="643"/>
        <end position="657"/>
    </location>
</feature>
<feature type="region of interest" description="Disordered" evidence="2">
    <location>
        <begin position="349"/>
        <end position="379"/>
    </location>
</feature>
<dbReference type="GO" id="GO:0035556">
    <property type="term" value="P:intracellular signal transduction"/>
    <property type="evidence" value="ECO:0007669"/>
    <property type="project" value="InterPro"/>
</dbReference>
<feature type="region of interest" description="Disordered" evidence="2">
    <location>
        <begin position="835"/>
        <end position="918"/>
    </location>
</feature>
<dbReference type="PANTHER" id="PTHR12877">
    <property type="entry name" value="RHO GUANINE NUCLEOTIDE EXCHANGE FACTOR"/>
    <property type="match status" value="1"/>
</dbReference>
<feature type="region of interest" description="Disordered" evidence="2">
    <location>
        <begin position="524"/>
        <end position="559"/>
    </location>
</feature>
<dbReference type="InterPro" id="IPR039919">
    <property type="entry name" value="ARHGEF10/ARHGEF17"/>
</dbReference>
<sequence length="999" mass="107772">MNSPVTCSYTPPPPGKPSDTSGSALKAIDHPIAATPLPPAPSIAGPPSSSSSTAVTGQSNPQIRYCYFISAASATNSRSRNPSISRKTIYLTPQAQESMEASPNCPQPRPRSRPSKDNNSSNAFVLGPHPPQIQLQFLEDEPLPPVTSTEPSTLVDSMASDKLETSDGVLVERKDSGYGGSVSRSSSLAAFGRGIRKVFWRTTSKGSVESVVMTDPPVLDCDIPQDVLDHEDWAQDLAQRLTIAAAPDVVTAWLGQLPYESSTLPESTSSTQEASAVFVNMSEGSGSSESFVVDIVEEIVFMVPFSAARETSIEPMATPTNVSTPVASSIVEQQPPEKILRSVLSMEHLNKPQPPLPANSIGNKPIPSTPMEAKRATSPFSSISKKLTIAADFGFGKSQGKSAPQSNPRRTVQHHFQESTSEAALSASNVVQAKEMRLSSQSIERLLDASSMDSPLPMVTSPEELEGPSYVTVKPASKRTRRFFMSLTPSSVADFKRENEERHQSEVLLSQSNLSPEEISAEVLAASQHGSPQWKQQSAASTPCNGKERSASMSSLVPPTPLFYNRGRVSSASSLGEMSSCGSVDSSPVDSSADEWDGLDQMAHHAQEQNARYKADLKDLQTLLYQSGGFRRSMDTPSHSANTSTGSLSLPSASSTPSKKESKASKIMLKKDDYMSHRMSACSPKLLPVVGKAKTKSKSRLSTTIGGGELEVVKPAKFDTPEAIARNKEIRKFISQEIYTTELNYLQYLRTVQELLAHVSSLIAVSSQVTRRLEDCVRDEVWSDELTMVGTIFLDVKEPLTIFLRYGQSYGKGMKALRTLMKSKRASVSIASPVAPSLTLSPSGPRSSLLAPDGPRMDKRRSLPSIFSLNSSNGAPSSAHLDSSWSGSSGGSRSATASPQTDSKPKSNHGTLTVNRNVPEQERFLQNCAGGKETTSRFSLADLLILPIQRVTRYCLLLKDLKRHTDTAHPDYVCLVHALEQVHTLALATNNVQPSSMRS</sequence>
<evidence type="ECO:0000259" key="3">
    <source>
        <dbReference type="PROSITE" id="PS50010"/>
    </source>
</evidence>
<evidence type="ECO:0000313" key="5">
    <source>
        <dbReference type="Proteomes" id="UP000726737"/>
    </source>
</evidence>
<dbReference type="InterPro" id="IPR035899">
    <property type="entry name" value="DBL_dom_sf"/>
</dbReference>
<dbReference type="Gene3D" id="1.20.900.10">
    <property type="entry name" value="Dbl homology (DH) domain"/>
    <property type="match status" value="2"/>
</dbReference>
<feature type="compositionally biased region" description="Low complexity" evidence="2">
    <location>
        <begin position="877"/>
        <end position="898"/>
    </location>
</feature>
<dbReference type="InterPro" id="IPR001331">
    <property type="entry name" value="GDS_CDC24_CS"/>
</dbReference>
<feature type="region of interest" description="Disordered" evidence="2">
    <location>
        <begin position="631"/>
        <end position="665"/>
    </location>
</feature>
<gene>
    <name evidence="4" type="primary">ARHGEF17</name>
    <name evidence="4" type="ORF">BG011_004540</name>
</gene>
<dbReference type="GO" id="GO:0005085">
    <property type="term" value="F:guanyl-nucleotide exchange factor activity"/>
    <property type="evidence" value="ECO:0007669"/>
    <property type="project" value="UniProtKB-KW"/>
</dbReference>
<evidence type="ECO:0000256" key="2">
    <source>
        <dbReference type="SAM" id="MobiDB-lite"/>
    </source>
</evidence>
<dbReference type="GO" id="GO:0030036">
    <property type="term" value="P:actin cytoskeleton organization"/>
    <property type="evidence" value="ECO:0007669"/>
    <property type="project" value="TreeGrafter"/>
</dbReference>
<dbReference type="PROSITE" id="PS50010">
    <property type="entry name" value="DH_2"/>
    <property type="match status" value="1"/>
</dbReference>
<feature type="compositionally biased region" description="Low complexity" evidence="2">
    <location>
        <begin position="579"/>
        <end position="591"/>
    </location>
</feature>
<feature type="region of interest" description="Disordered" evidence="2">
    <location>
        <begin position="574"/>
        <end position="595"/>
    </location>
</feature>
<accession>A0A9P6QHW0</accession>
<evidence type="ECO:0000256" key="1">
    <source>
        <dbReference type="ARBA" id="ARBA00022658"/>
    </source>
</evidence>
<comment type="caution">
    <text evidence="4">The sequence shown here is derived from an EMBL/GenBank/DDBJ whole genome shotgun (WGS) entry which is preliminary data.</text>
</comment>
<dbReference type="AlphaFoldDB" id="A0A9P6QHW0"/>
<organism evidence="4 5">
    <name type="scientific">Mortierella polycephala</name>
    <dbReference type="NCBI Taxonomy" id="41804"/>
    <lineage>
        <taxon>Eukaryota</taxon>
        <taxon>Fungi</taxon>
        <taxon>Fungi incertae sedis</taxon>
        <taxon>Mucoromycota</taxon>
        <taxon>Mortierellomycotina</taxon>
        <taxon>Mortierellomycetes</taxon>
        <taxon>Mortierellales</taxon>
        <taxon>Mortierellaceae</taxon>
        <taxon>Mortierella</taxon>
    </lineage>
</organism>
<dbReference type="EMBL" id="JAAAJA010000003">
    <property type="protein sequence ID" value="KAG0267506.1"/>
    <property type="molecule type" value="Genomic_DNA"/>
</dbReference>
<dbReference type="Proteomes" id="UP000726737">
    <property type="component" value="Unassembled WGS sequence"/>
</dbReference>
<keyword evidence="1" id="KW-0344">Guanine-nucleotide releasing factor</keyword>
<dbReference type="Pfam" id="PF00621">
    <property type="entry name" value="RhoGEF"/>
    <property type="match status" value="1"/>
</dbReference>
<evidence type="ECO:0000313" key="4">
    <source>
        <dbReference type="EMBL" id="KAG0267506.1"/>
    </source>
</evidence>
<feature type="region of interest" description="Disordered" evidence="2">
    <location>
        <begin position="1"/>
        <end position="57"/>
    </location>
</feature>